<evidence type="ECO:0000313" key="2">
    <source>
        <dbReference type="Proteomes" id="UP000267606"/>
    </source>
</evidence>
<proteinExistence type="predicted"/>
<gene>
    <name evidence="1" type="ORF">OFLC_LOCUS9557</name>
</gene>
<sequence>MGEAQQSNVPVIIQKVHFGSLANEETVHKLQ</sequence>
<keyword evidence="2" id="KW-1185">Reference proteome</keyword>
<protein>
    <submittedName>
        <fullName evidence="3">PTS sugar transporter subunit IIA</fullName>
    </submittedName>
</protein>
<name>A0A183HPZ7_9BILA</name>
<dbReference type="EMBL" id="UZAJ01011839">
    <property type="protein sequence ID" value="VDO61432.1"/>
    <property type="molecule type" value="Genomic_DNA"/>
</dbReference>
<evidence type="ECO:0000313" key="1">
    <source>
        <dbReference type="EMBL" id="VDO61432.1"/>
    </source>
</evidence>
<organism evidence="3">
    <name type="scientific">Onchocerca flexuosa</name>
    <dbReference type="NCBI Taxonomy" id="387005"/>
    <lineage>
        <taxon>Eukaryota</taxon>
        <taxon>Metazoa</taxon>
        <taxon>Ecdysozoa</taxon>
        <taxon>Nematoda</taxon>
        <taxon>Chromadorea</taxon>
        <taxon>Rhabditida</taxon>
        <taxon>Spirurina</taxon>
        <taxon>Spiruromorpha</taxon>
        <taxon>Filarioidea</taxon>
        <taxon>Onchocercidae</taxon>
        <taxon>Onchocerca</taxon>
    </lineage>
</organism>
<dbReference type="Proteomes" id="UP000267606">
    <property type="component" value="Unassembled WGS sequence"/>
</dbReference>
<evidence type="ECO:0000313" key="3">
    <source>
        <dbReference type="WBParaSite" id="OFLC_0000955801-mRNA-1"/>
    </source>
</evidence>
<reference evidence="3" key="1">
    <citation type="submission" date="2016-06" db="UniProtKB">
        <authorList>
            <consortium name="WormBaseParasite"/>
        </authorList>
    </citation>
    <scope>IDENTIFICATION</scope>
</reference>
<dbReference type="AlphaFoldDB" id="A0A183HPZ7"/>
<accession>A0A183HPZ7</accession>
<dbReference type="WBParaSite" id="OFLC_0000955801-mRNA-1">
    <property type="protein sequence ID" value="OFLC_0000955801-mRNA-1"/>
    <property type="gene ID" value="OFLC_0000955801"/>
</dbReference>
<reference evidence="1 2" key="2">
    <citation type="submission" date="2018-11" db="EMBL/GenBank/DDBJ databases">
        <authorList>
            <consortium name="Pathogen Informatics"/>
        </authorList>
    </citation>
    <scope>NUCLEOTIDE SEQUENCE [LARGE SCALE GENOMIC DNA]</scope>
</reference>